<evidence type="ECO:0000313" key="2">
    <source>
        <dbReference type="Proteomes" id="UP000499080"/>
    </source>
</evidence>
<comment type="caution">
    <text evidence="1">The sequence shown here is derived from an EMBL/GenBank/DDBJ whole genome shotgun (WGS) entry which is preliminary data.</text>
</comment>
<proteinExistence type="predicted"/>
<dbReference type="Proteomes" id="UP000499080">
    <property type="component" value="Unassembled WGS sequence"/>
</dbReference>
<protein>
    <submittedName>
        <fullName evidence="1">Uncharacterized protein</fullName>
    </submittedName>
</protein>
<dbReference type="AlphaFoldDB" id="A0A4Y2AZ19"/>
<organism evidence="1 2">
    <name type="scientific">Araneus ventricosus</name>
    <name type="common">Orbweaver spider</name>
    <name type="synonym">Epeira ventricosa</name>
    <dbReference type="NCBI Taxonomy" id="182803"/>
    <lineage>
        <taxon>Eukaryota</taxon>
        <taxon>Metazoa</taxon>
        <taxon>Ecdysozoa</taxon>
        <taxon>Arthropoda</taxon>
        <taxon>Chelicerata</taxon>
        <taxon>Arachnida</taxon>
        <taxon>Araneae</taxon>
        <taxon>Araneomorphae</taxon>
        <taxon>Entelegynae</taxon>
        <taxon>Araneoidea</taxon>
        <taxon>Araneidae</taxon>
        <taxon>Araneus</taxon>
    </lineage>
</organism>
<keyword evidence="2" id="KW-1185">Reference proteome</keyword>
<name>A0A4Y2AZ19_ARAVE</name>
<accession>A0A4Y2AZ19</accession>
<evidence type="ECO:0000313" key="1">
    <source>
        <dbReference type="EMBL" id="GBL84276.1"/>
    </source>
</evidence>
<gene>
    <name evidence="1" type="ORF">AVEN_135588_1</name>
</gene>
<reference evidence="1 2" key="1">
    <citation type="journal article" date="2019" name="Sci. Rep.">
        <title>Orb-weaving spider Araneus ventricosus genome elucidates the spidroin gene catalogue.</title>
        <authorList>
            <person name="Kono N."/>
            <person name="Nakamura H."/>
            <person name="Ohtoshi R."/>
            <person name="Moran D.A.P."/>
            <person name="Shinohara A."/>
            <person name="Yoshida Y."/>
            <person name="Fujiwara M."/>
            <person name="Mori M."/>
            <person name="Tomita M."/>
            <person name="Arakawa K."/>
        </authorList>
    </citation>
    <scope>NUCLEOTIDE SEQUENCE [LARGE SCALE GENOMIC DNA]</scope>
</reference>
<sequence>MHEASLLYMWTNYPSAISVFHAAIDLSDTNWTSAPTPWLSAYVQCCDAKQVISNTSAHHFPLRSEIGIEPEVCVHYPIAINVFQSANLSLMISTTQIMWRA</sequence>
<dbReference type="EMBL" id="BGPR01157847">
    <property type="protein sequence ID" value="GBL84276.1"/>
    <property type="molecule type" value="Genomic_DNA"/>
</dbReference>